<evidence type="ECO:0000256" key="9">
    <source>
        <dbReference type="SAM" id="Phobius"/>
    </source>
</evidence>
<evidence type="ECO:0000256" key="4">
    <source>
        <dbReference type="ARBA" id="ARBA00022475"/>
    </source>
</evidence>
<gene>
    <name evidence="10" type="ORF">D3P06_01750</name>
</gene>
<accession>A0A419A1U6</accession>
<name>A0A419A1U6_9RHOB</name>
<keyword evidence="5 9" id="KW-0812">Transmembrane</keyword>
<keyword evidence="11" id="KW-1185">Reference proteome</keyword>
<evidence type="ECO:0000256" key="1">
    <source>
        <dbReference type="ARBA" id="ARBA00004651"/>
    </source>
</evidence>
<comment type="subcellular location">
    <subcellularLocation>
        <location evidence="1">Cell membrane</location>
        <topology evidence="1">Multi-pass membrane protein</topology>
    </subcellularLocation>
</comment>
<feature type="non-terminal residue" evidence="10">
    <location>
        <position position="135"/>
    </location>
</feature>
<evidence type="ECO:0000256" key="6">
    <source>
        <dbReference type="ARBA" id="ARBA00022989"/>
    </source>
</evidence>
<evidence type="ECO:0000256" key="7">
    <source>
        <dbReference type="ARBA" id="ARBA00023065"/>
    </source>
</evidence>
<dbReference type="Proteomes" id="UP000285530">
    <property type="component" value="Unassembled WGS sequence"/>
</dbReference>
<keyword evidence="8 9" id="KW-0472">Membrane</keyword>
<keyword evidence="7" id="KW-0406">Ion transport</keyword>
<dbReference type="EMBL" id="QZEV01000004">
    <property type="protein sequence ID" value="RJL06946.1"/>
    <property type="molecule type" value="Genomic_DNA"/>
</dbReference>
<protein>
    <submittedName>
        <fullName evidence="10">TrkH family potassium uptake protein</fullName>
    </submittedName>
</protein>
<evidence type="ECO:0000256" key="3">
    <source>
        <dbReference type="ARBA" id="ARBA00022448"/>
    </source>
</evidence>
<dbReference type="PANTHER" id="PTHR32024:SF2">
    <property type="entry name" value="TRK SYSTEM POTASSIUM UPTAKE PROTEIN TRKG-RELATED"/>
    <property type="match status" value="1"/>
</dbReference>
<evidence type="ECO:0000256" key="5">
    <source>
        <dbReference type="ARBA" id="ARBA00022692"/>
    </source>
</evidence>
<evidence type="ECO:0000313" key="10">
    <source>
        <dbReference type="EMBL" id="RJL06946.1"/>
    </source>
</evidence>
<sequence>MMDLRPVAHPIGKILTVIGAFMLFPMAVDWWNGDPHWVVFLQSAALTMIAGTLVAVATAGRYDHLTLHQAFLLTSGIWLILPLFGTLPLMLGASDANFTDAFFESMSGFTTTGTTALPQLDGLARGIHLWRAILQ</sequence>
<keyword evidence="4" id="KW-1003">Cell membrane</keyword>
<comment type="caution">
    <text evidence="10">The sequence shown here is derived from an EMBL/GenBank/DDBJ whole genome shotgun (WGS) entry which is preliminary data.</text>
</comment>
<dbReference type="GO" id="GO:0030001">
    <property type="term" value="P:metal ion transport"/>
    <property type="evidence" value="ECO:0007669"/>
    <property type="project" value="UniProtKB-ARBA"/>
</dbReference>
<comment type="similarity">
    <text evidence="2">Belongs to the TrkH potassium transport family.</text>
</comment>
<dbReference type="RefSeq" id="WP_170152208.1">
    <property type="nucleotide sequence ID" value="NZ_QZEV01000004.1"/>
</dbReference>
<keyword evidence="3" id="KW-0813">Transport</keyword>
<proteinExistence type="inferred from homology"/>
<evidence type="ECO:0000313" key="11">
    <source>
        <dbReference type="Proteomes" id="UP000285530"/>
    </source>
</evidence>
<reference evidence="10 11" key="1">
    <citation type="submission" date="2018-09" db="EMBL/GenBank/DDBJ databases">
        <title>Paracoccus onubensis nov. sp. a moderate halophilic bacterium isolated from Gruta de las Maravillas (Aracena, Spain).</title>
        <authorList>
            <person name="Jurado V."/>
            <person name="Gutierrez-Patricio S."/>
            <person name="Gonzalez-Pimentel J.L."/>
            <person name="Laiz L."/>
            <person name="Saiz-Jimenez C."/>
        </authorList>
    </citation>
    <scope>NUCLEOTIDE SEQUENCE [LARGE SCALE GENOMIC DNA]</scope>
    <source>
        <strain evidence="10 11">DSM 19484</strain>
    </source>
</reference>
<dbReference type="GO" id="GO:0005886">
    <property type="term" value="C:plasma membrane"/>
    <property type="evidence" value="ECO:0007669"/>
    <property type="project" value="UniProtKB-SubCell"/>
</dbReference>
<dbReference type="AlphaFoldDB" id="A0A419A1U6"/>
<keyword evidence="6 9" id="KW-1133">Transmembrane helix</keyword>
<dbReference type="GO" id="GO:0008324">
    <property type="term" value="F:monoatomic cation transmembrane transporter activity"/>
    <property type="evidence" value="ECO:0007669"/>
    <property type="project" value="InterPro"/>
</dbReference>
<dbReference type="InterPro" id="IPR003445">
    <property type="entry name" value="Cat_transpt"/>
</dbReference>
<evidence type="ECO:0000256" key="2">
    <source>
        <dbReference type="ARBA" id="ARBA00009137"/>
    </source>
</evidence>
<dbReference type="Pfam" id="PF02386">
    <property type="entry name" value="TrkH"/>
    <property type="match status" value="1"/>
</dbReference>
<feature type="transmembrane region" description="Helical" evidence="9">
    <location>
        <begin position="70"/>
        <end position="91"/>
    </location>
</feature>
<feature type="transmembrane region" description="Helical" evidence="9">
    <location>
        <begin position="37"/>
        <end position="58"/>
    </location>
</feature>
<evidence type="ECO:0000256" key="8">
    <source>
        <dbReference type="ARBA" id="ARBA00023136"/>
    </source>
</evidence>
<dbReference type="PANTHER" id="PTHR32024">
    <property type="entry name" value="TRK SYSTEM POTASSIUM UPTAKE PROTEIN TRKG-RELATED"/>
    <property type="match status" value="1"/>
</dbReference>
<organism evidence="10 11">
    <name type="scientific">Paracoccus aestuarii</name>
    <dbReference type="NCBI Taxonomy" id="453842"/>
    <lineage>
        <taxon>Bacteria</taxon>
        <taxon>Pseudomonadati</taxon>
        <taxon>Pseudomonadota</taxon>
        <taxon>Alphaproteobacteria</taxon>
        <taxon>Rhodobacterales</taxon>
        <taxon>Paracoccaceae</taxon>
        <taxon>Paracoccus</taxon>
    </lineage>
</organism>
<feature type="transmembrane region" description="Helical" evidence="9">
    <location>
        <begin position="12"/>
        <end position="31"/>
    </location>
</feature>